<evidence type="ECO:0000256" key="4">
    <source>
        <dbReference type="ARBA" id="ARBA00029454"/>
    </source>
</evidence>
<evidence type="ECO:0000256" key="2">
    <source>
        <dbReference type="ARBA" id="ARBA00022553"/>
    </source>
</evidence>
<evidence type="ECO:0000256" key="3">
    <source>
        <dbReference type="ARBA" id="ARBA00022598"/>
    </source>
</evidence>
<dbReference type="InterPro" id="IPR020845">
    <property type="entry name" value="AMP-binding_CS"/>
</dbReference>
<evidence type="ECO:0000313" key="6">
    <source>
        <dbReference type="EMBL" id="KIJ46656.1"/>
    </source>
</evidence>
<dbReference type="PROSITE" id="PS00455">
    <property type="entry name" value="AMP_BINDING"/>
    <property type="match status" value="1"/>
</dbReference>
<dbReference type="InterPro" id="IPR045851">
    <property type="entry name" value="AMP-bd_C_sf"/>
</dbReference>
<dbReference type="Gene3D" id="3.40.50.12780">
    <property type="entry name" value="N-terminal domain of ligase-like"/>
    <property type="match status" value="1"/>
</dbReference>
<keyword evidence="1" id="KW-0596">Phosphopantetheine</keyword>
<dbReference type="EMBL" id="KN837106">
    <property type="protein sequence ID" value="KIJ46656.1"/>
    <property type="molecule type" value="Genomic_DNA"/>
</dbReference>
<dbReference type="GO" id="GO:0043041">
    <property type="term" value="P:amino acid activation for nonribosomal peptide biosynthetic process"/>
    <property type="evidence" value="ECO:0007669"/>
    <property type="project" value="TreeGrafter"/>
</dbReference>
<dbReference type="GO" id="GO:0016874">
    <property type="term" value="F:ligase activity"/>
    <property type="evidence" value="ECO:0007669"/>
    <property type="project" value="UniProtKB-KW"/>
</dbReference>
<keyword evidence="7" id="KW-1185">Reference proteome</keyword>
<comment type="similarity">
    <text evidence="4">Belongs to the NRP synthetase family.</text>
</comment>
<proteinExistence type="inferred from homology"/>
<dbReference type="PANTHER" id="PTHR45527">
    <property type="entry name" value="NONRIBOSOMAL PEPTIDE SYNTHETASE"/>
    <property type="match status" value="1"/>
</dbReference>
<dbReference type="Pfam" id="PF00501">
    <property type="entry name" value="AMP-binding"/>
    <property type="match status" value="1"/>
</dbReference>
<accession>A0A0C9VHE7</accession>
<dbReference type="OrthoDB" id="408177at2759"/>
<organism evidence="6 7">
    <name type="scientific">Sphaerobolus stellatus (strain SS14)</name>
    <dbReference type="NCBI Taxonomy" id="990650"/>
    <lineage>
        <taxon>Eukaryota</taxon>
        <taxon>Fungi</taxon>
        <taxon>Dikarya</taxon>
        <taxon>Basidiomycota</taxon>
        <taxon>Agaricomycotina</taxon>
        <taxon>Agaricomycetes</taxon>
        <taxon>Phallomycetidae</taxon>
        <taxon>Geastrales</taxon>
        <taxon>Sphaerobolaceae</taxon>
        <taxon>Sphaerobolus</taxon>
    </lineage>
</organism>
<sequence length="552" mass="59870">MHFSPQALARGVDRISAPRFVRDFILAVTSPSPEVALVPRWLRSPNEKGPNTAIPANEPLSICVGPQAETSFQTIHHAFSYYATLHPEHLAVEHRGTNITYLDLHLKSDILALALLHEGVGRGDRVCLVVQRGIAMVIGILGILKTGASYIPLDGGIVTDRTLDSIVQDACPKLLLASEKYSDKATSRGRTLVIETELGNHEGPPLEEDMERLKSVSSVGSDELYVIYTSGTTGTPKGVSITHNNVLNLVCTSPGNLHIRPGTRVSQLLNIAFDMCAWEVLACLSNGGTLVIRGSGVACAMWEDILRSVAVVVATPSILAKFDPDEYPNIQTVATAGEPCPQELADRWVTIVNTCHWHVAGKPISIGFPTPNNSVYILDETQNPLPLGSIGTVWAGGAGISKGYVNLPTLTASKFKPDPFSGNTWNTMYNTGDIGYMRPDRSVVLLGRQDDQVKIKGFRVELDGVAAAIRTCRGVTYSAALYLDHELWGIYQKTDDPESVSDDDVARVVKAIQPYYAVPSRYLCVGDMPLNQNGKIDKAALRRRIGELRVAA</sequence>
<dbReference type="Proteomes" id="UP000054279">
    <property type="component" value="Unassembled WGS sequence"/>
</dbReference>
<dbReference type="GO" id="GO:0044550">
    <property type="term" value="P:secondary metabolite biosynthetic process"/>
    <property type="evidence" value="ECO:0007669"/>
    <property type="project" value="TreeGrafter"/>
</dbReference>
<dbReference type="SUPFAM" id="SSF56801">
    <property type="entry name" value="Acetyl-CoA synthetase-like"/>
    <property type="match status" value="1"/>
</dbReference>
<dbReference type="InterPro" id="IPR000873">
    <property type="entry name" value="AMP-dep_synth/lig_dom"/>
</dbReference>
<name>A0A0C9VHE7_SPHS4</name>
<keyword evidence="3" id="KW-0436">Ligase</keyword>
<dbReference type="GO" id="GO:0005737">
    <property type="term" value="C:cytoplasm"/>
    <property type="evidence" value="ECO:0007669"/>
    <property type="project" value="TreeGrafter"/>
</dbReference>
<dbReference type="HOGENOM" id="CLU_000022_2_12_1"/>
<dbReference type="GO" id="GO:0031177">
    <property type="term" value="F:phosphopantetheine binding"/>
    <property type="evidence" value="ECO:0007669"/>
    <property type="project" value="TreeGrafter"/>
</dbReference>
<gene>
    <name evidence="6" type="ORF">M422DRAFT_226620</name>
</gene>
<evidence type="ECO:0000259" key="5">
    <source>
        <dbReference type="Pfam" id="PF00501"/>
    </source>
</evidence>
<dbReference type="AlphaFoldDB" id="A0A0C9VHE7"/>
<keyword evidence="2" id="KW-0597">Phosphoprotein</keyword>
<dbReference type="InterPro" id="IPR042099">
    <property type="entry name" value="ANL_N_sf"/>
</dbReference>
<reference evidence="6 7" key="1">
    <citation type="submission" date="2014-06" db="EMBL/GenBank/DDBJ databases">
        <title>Evolutionary Origins and Diversification of the Mycorrhizal Mutualists.</title>
        <authorList>
            <consortium name="DOE Joint Genome Institute"/>
            <consortium name="Mycorrhizal Genomics Consortium"/>
            <person name="Kohler A."/>
            <person name="Kuo A."/>
            <person name="Nagy L.G."/>
            <person name="Floudas D."/>
            <person name="Copeland A."/>
            <person name="Barry K.W."/>
            <person name="Cichocki N."/>
            <person name="Veneault-Fourrey C."/>
            <person name="LaButti K."/>
            <person name="Lindquist E.A."/>
            <person name="Lipzen A."/>
            <person name="Lundell T."/>
            <person name="Morin E."/>
            <person name="Murat C."/>
            <person name="Riley R."/>
            <person name="Ohm R."/>
            <person name="Sun H."/>
            <person name="Tunlid A."/>
            <person name="Henrissat B."/>
            <person name="Grigoriev I.V."/>
            <person name="Hibbett D.S."/>
            <person name="Martin F."/>
        </authorList>
    </citation>
    <scope>NUCLEOTIDE SEQUENCE [LARGE SCALE GENOMIC DNA]</scope>
    <source>
        <strain evidence="6 7">SS14</strain>
    </source>
</reference>
<protein>
    <recommendedName>
        <fullName evidence="5">AMP-dependent synthetase/ligase domain-containing protein</fullName>
    </recommendedName>
</protein>
<evidence type="ECO:0000256" key="1">
    <source>
        <dbReference type="ARBA" id="ARBA00022450"/>
    </source>
</evidence>
<dbReference type="PANTHER" id="PTHR45527:SF11">
    <property type="entry name" value="NONRIBOSOMAL PEPTIDE SYNTHETASE 5"/>
    <property type="match status" value="1"/>
</dbReference>
<feature type="domain" description="AMP-dependent synthetase/ligase" evidence="5">
    <location>
        <begin position="83"/>
        <end position="404"/>
    </location>
</feature>
<evidence type="ECO:0000313" key="7">
    <source>
        <dbReference type="Proteomes" id="UP000054279"/>
    </source>
</evidence>
<dbReference type="Gene3D" id="3.30.300.30">
    <property type="match status" value="1"/>
</dbReference>